<evidence type="ECO:0000313" key="3">
    <source>
        <dbReference type="Proteomes" id="UP000009168"/>
    </source>
</evidence>
<dbReference type="KEGG" id="tet:TTHERM_000442339"/>
<feature type="transmembrane region" description="Helical" evidence="1">
    <location>
        <begin position="7"/>
        <end position="25"/>
    </location>
</feature>
<dbReference type="EMBL" id="GG662665">
    <property type="protein sequence ID" value="EWS73998.1"/>
    <property type="molecule type" value="Genomic_DNA"/>
</dbReference>
<dbReference type="GeneID" id="24438987"/>
<evidence type="ECO:0000313" key="2">
    <source>
        <dbReference type="EMBL" id="EWS73998.1"/>
    </source>
</evidence>
<name>W7XC16_TETTS</name>
<organism evidence="2 3">
    <name type="scientific">Tetrahymena thermophila (strain SB210)</name>
    <dbReference type="NCBI Taxonomy" id="312017"/>
    <lineage>
        <taxon>Eukaryota</taxon>
        <taxon>Sar</taxon>
        <taxon>Alveolata</taxon>
        <taxon>Ciliophora</taxon>
        <taxon>Intramacronucleata</taxon>
        <taxon>Oligohymenophorea</taxon>
        <taxon>Hymenostomatida</taxon>
        <taxon>Tetrahymenina</taxon>
        <taxon>Tetrahymenidae</taxon>
        <taxon>Tetrahymena</taxon>
    </lineage>
</organism>
<dbReference type="InParanoid" id="W7XC16"/>
<proteinExistence type="predicted"/>
<dbReference type="RefSeq" id="XP_012653460.1">
    <property type="nucleotide sequence ID" value="XM_012798006.1"/>
</dbReference>
<keyword evidence="3" id="KW-1185">Reference proteome</keyword>
<sequence length="245" mass="28628">MIYNISCLFIIINFIINFIYYTFFLNHLYQIYFILFQGDLYFLSLFNSFQFQLGQQISSHILHALSVVASILAYPQQPQLTPSEFLIVKVFPSQAVTKTYWYFVSQLFFLEQQLVEIISLSISYDIKSSKLEQFILTATGYQKISLFKLSQPDQTEKPVMLKTDSDLLSIGQIYFYATQYTSEQSTIPQSNANQQASTKLPPKQLSYFGVQSRICYSDKLSYEQFYEYLFKTFKYSVLGFSSKDQ</sequence>
<accession>W7XC16</accession>
<dbReference type="AlphaFoldDB" id="W7XC16"/>
<reference evidence="3" key="1">
    <citation type="journal article" date="2006" name="PLoS Biol.">
        <title>Macronuclear genome sequence of the ciliate Tetrahymena thermophila, a model eukaryote.</title>
        <authorList>
            <person name="Eisen J.A."/>
            <person name="Coyne R.S."/>
            <person name="Wu M."/>
            <person name="Wu D."/>
            <person name="Thiagarajan M."/>
            <person name="Wortman J.R."/>
            <person name="Badger J.H."/>
            <person name="Ren Q."/>
            <person name="Amedeo P."/>
            <person name="Jones K.M."/>
            <person name="Tallon L.J."/>
            <person name="Delcher A.L."/>
            <person name="Salzberg S.L."/>
            <person name="Silva J.C."/>
            <person name="Haas B.J."/>
            <person name="Majoros W.H."/>
            <person name="Farzad M."/>
            <person name="Carlton J.M."/>
            <person name="Smith R.K. Jr."/>
            <person name="Garg J."/>
            <person name="Pearlman R.E."/>
            <person name="Karrer K.M."/>
            <person name="Sun L."/>
            <person name="Manning G."/>
            <person name="Elde N.C."/>
            <person name="Turkewitz A.P."/>
            <person name="Asai D.J."/>
            <person name="Wilkes D.E."/>
            <person name="Wang Y."/>
            <person name="Cai H."/>
            <person name="Collins K."/>
            <person name="Stewart B.A."/>
            <person name="Lee S.R."/>
            <person name="Wilamowska K."/>
            <person name="Weinberg Z."/>
            <person name="Ruzzo W.L."/>
            <person name="Wloga D."/>
            <person name="Gaertig J."/>
            <person name="Frankel J."/>
            <person name="Tsao C.-C."/>
            <person name="Gorovsky M.A."/>
            <person name="Keeling P.J."/>
            <person name="Waller R.F."/>
            <person name="Patron N.J."/>
            <person name="Cherry J.M."/>
            <person name="Stover N.A."/>
            <person name="Krieger C.J."/>
            <person name="del Toro C."/>
            <person name="Ryder H.F."/>
            <person name="Williamson S.C."/>
            <person name="Barbeau R.A."/>
            <person name="Hamilton E.P."/>
            <person name="Orias E."/>
        </authorList>
    </citation>
    <scope>NUCLEOTIDE SEQUENCE [LARGE SCALE GENOMIC DNA]</scope>
    <source>
        <strain evidence="3">SB210</strain>
    </source>
</reference>
<gene>
    <name evidence="2" type="ORF">TTHERM_000442339</name>
</gene>
<protein>
    <submittedName>
        <fullName evidence="2">Transmembrane protein, putative</fullName>
    </submittedName>
</protein>
<keyword evidence="1" id="KW-0472">Membrane</keyword>
<dbReference type="Proteomes" id="UP000009168">
    <property type="component" value="Unassembled WGS sequence"/>
</dbReference>
<keyword evidence="1 2" id="KW-0812">Transmembrane</keyword>
<evidence type="ECO:0000256" key="1">
    <source>
        <dbReference type="SAM" id="Phobius"/>
    </source>
</evidence>
<keyword evidence="1" id="KW-1133">Transmembrane helix</keyword>